<protein>
    <submittedName>
        <fullName evidence="1">Cupin domain-containing protein</fullName>
    </submittedName>
</protein>
<evidence type="ECO:0000313" key="2">
    <source>
        <dbReference type="Proteomes" id="UP000282957"/>
    </source>
</evidence>
<organism evidence="1 2">
    <name type="scientific">Rhodovarius crocodyli</name>
    <dbReference type="NCBI Taxonomy" id="1979269"/>
    <lineage>
        <taxon>Bacteria</taxon>
        <taxon>Pseudomonadati</taxon>
        <taxon>Pseudomonadota</taxon>
        <taxon>Alphaproteobacteria</taxon>
        <taxon>Acetobacterales</taxon>
        <taxon>Roseomonadaceae</taxon>
        <taxon>Rhodovarius</taxon>
    </lineage>
</organism>
<dbReference type="SUPFAM" id="SSF51182">
    <property type="entry name" value="RmlC-like cupins"/>
    <property type="match status" value="1"/>
</dbReference>
<dbReference type="Proteomes" id="UP000282957">
    <property type="component" value="Unassembled WGS sequence"/>
</dbReference>
<gene>
    <name evidence="1" type="ORF">EOD42_00690</name>
</gene>
<dbReference type="RefSeq" id="WP_127785137.1">
    <property type="nucleotide sequence ID" value="NZ_SACL01000001.1"/>
</dbReference>
<dbReference type="InterPro" id="IPR031723">
    <property type="entry name" value="DMSP_lyase"/>
</dbReference>
<name>A0A437MM06_9PROT</name>
<dbReference type="InterPro" id="IPR014710">
    <property type="entry name" value="RmlC-like_jellyroll"/>
</dbReference>
<dbReference type="EMBL" id="SACL01000001">
    <property type="protein sequence ID" value="RVT98665.1"/>
    <property type="molecule type" value="Genomic_DNA"/>
</dbReference>
<dbReference type="AlphaFoldDB" id="A0A437MM06"/>
<evidence type="ECO:0000313" key="1">
    <source>
        <dbReference type="EMBL" id="RVT98665.1"/>
    </source>
</evidence>
<keyword evidence="2" id="KW-1185">Reference proteome</keyword>
<dbReference type="Pfam" id="PF16867">
    <property type="entry name" value="DMSP_lyase"/>
    <property type="match status" value="1"/>
</dbReference>
<comment type="caution">
    <text evidence="1">The sequence shown here is derived from an EMBL/GenBank/DDBJ whole genome shotgun (WGS) entry which is preliminary data.</text>
</comment>
<accession>A0A437MM06</accession>
<sequence>MSARQLADWAWNRLQAGLDQGGAVAEEIRRVGALIGQAEEVEPPPPQDHPVTRHLPAALRGIEGLEALTGPLAWRYSYPPSPARAALEQGLAWTQVIGGQAPLRHGALSLGYLLLAPETDYPLHLHPAVELYHVVSGTALWTAGDILRRRVPGDFILHPSGVPHATRTLAQPMLAIYSWTGDIGTASRFVA</sequence>
<reference evidence="1 2" key="1">
    <citation type="submission" date="2019-01" db="EMBL/GenBank/DDBJ databases">
        <authorList>
            <person name="Chen W.-M."/>
        </authorList>
    </citation>
    <scope>NUCLEOTIDE SEQUENCE [LARGE SCALE GENOMIC DNA]</scope>
    <source>
        <strain evidence="1 2">CCP-6</strain>
    </source>
</reference>
<dbReference type="InterPro" id="IPR011051">
    <property type="entry name" value="RmlC_Cupin_sf"/>
</dbReference>
<dbReference type="Gene3D" id="2.60.120.10">
    <property type="entry name" value="Jelly Rolls"/>
    <property type="match status" value="1"/>
</dbReference>
<proteinExistence type="predicted"/>
<dbReference type="OrthoDB" id="9083851at2"/>
<dbReference type="GO" id="GO:0047869">
    <property type="term" value="F:dimethylpropiothetin dethiomethylase activity"/>
    <property type="evidence" value="ECO:0007669"/>
    <property type="project" value="InterPro"/>
</dbReference>